<evidence type="ECO:0000256" key="2">
    <source>
        <dbReference type="ARBA" id="ARBA00023167"/>
    </source>
</evidence>
<dbReference type="InterPro" id="IPR011559">
    <property type="entry name" value="Initiation_fac_2B_a/b/d"/>
</dbReference>
<dbReference type="HOGENOM" id="CLU_016218_1_2_0"/>
<dbReference type="GO" id="GO:0019509">
    <property type="term" value="P:L-methionine salvage from methylthioadenosine"/>
    <property type="evidence" value="ECO:0007669"/>
    <property type="project" value="UniProtKB-UniRule"/>
</dbReference>
<dbReference type="UniPathway" id="UPA00904">
    <property type="reaction ID" value="UER00874"/>
</dbReference>
<dbReference type="OrthoDB" id="9803436at2"/>
<dbReference type="Gene3D" id="3.40.50.10470">
    <property type="entry name" value="Translation initiation factor eif-2b, domain 2"/>
    <property type="match status" value="1"/>
</dbReference>
<comment type="catalytic activity">
    <reaction evidence="4">
        <text>5-(methylsulfanyl)-alpha-D-ribose 1-phosphate = 5-(methylsulfanyl)-D-ribulose 1-phosphate</text>
        <dbReference type="Rhea" id="RHEA:19989"/>
        <dbReference type="ChEBI" id="CHEBI:58533"/>
        <dbReference type="ChEBI" id="CHEBI:58548"/>
        <dbReference type="EC" id="5.3.1.23"/>
    </reaction>
</comment>
<feature type="binding site" evidence="4">
    <location>
        <position position="197"/>
    </location>
    <ligand>
        <name>substrate</name>
    </ligand>
</feature>
<dbReference type="FunFam" id="3.40.50.10470:FF:000010">
    <property type="entry name" value="Methylthioribose-1-phosphate isomerase"/>
    <property type="match status" value="1"/>
</dbReference>
<name>F7YY46_9THEM</name>
<comment type="pathway">
    <text evidence="4">Amino-acid biosynthesis; L-methionine biosynthesis via salvage pathway; L-methionine from S-methyl-5-thio-alpha-D-ribose 1-phosphate: step 1/6.</text>
</comment>
<protein>
    <recommendedName>
        <fullName evidence="4">Methylthioribose-1-phosphate isomerase</fullName>
        <shortName evidence="4">M1Pi</shortName>
        <shortName evidence="4">MTR-1-P isomerase</shortName>
        <ecNumber evidence="4">5.3.1.23</ecNumber>
    </recommendedName>
    <alternativeName>
        <fullName evidence="4">S-methyl-5-thioribose-1-phosphate isomerase</fullName>
    </alternativeName>
</protein>
<feature type="binding site" evidence="4">
    <location>
        <begin position="48"/>
        <end position="50"/>
    </location>
    <ligand>
        <name>substrate</name>
    </ligand>
</feature>
<evidence type="ECO:0000256" key="3">
    <source>
        <dbReference type="ARBA" id="ARBA00023235"/>
    </source>
</evidence>
<gene>
    <name evidence="4" type="primary">mtnA</name>
    <name evidence="5" type="ORF">Theth_0773</name>
</gene>
<dbReference type="Proteomes" id="UP000006804">
    <property type="component" value="Chromosome"/>
</dbReference>
<feature type="active site" description="Proton donor" evidence="4">
    <location>
        <position position="238"/>
    </location>
</feature>
<dbReference type="PANTHER" id="PTHR43475:SF1">
    <property type="entry name" value="METHYLTHIORIBOSE-1-PHOSPHATE ISOMERASE"/>
    <property type="match status" value="1"/>
</dbReference>
<feature type="binding site" evidence="4">
    <location>
        <position position="90"/>
    </location>
    <ligand>
        <name>substrate</name>
    </ligand>
</feature>
<dbReference type="EMBL" id="CP002351">
    <property type="protein sequence ID" value="AEH50858.1"/>
    <property type="molecule type" value="Genomic_DNA"/>
</dbReference>
<dbReference type="PANTHER" id="PTHR43475">
    <property type="entry name" value="METHYLTHIORIBOSE-1-PHOSPHATE ISOMERASE"/>
    <property type="match status" value="1"/>
</dbReference>
<keyword evidence="1 4" id="KW-0028">Amino-acid biosynthesis</keyword>
<dbReference type="InterPro" id="IPR042529">
    <property type="entry name" value="IF_2B-like_C"/>
</dbReference>
<evidence type="ECO:0000256" key="4">
    <source>
        <dbReference type="HAMAP-Rule" id="MF_01678"/>
    </source>
</evidence>
<dbReference type="AlphaFoldDB" id="F7YY46"/>
<keyword evidence="6" id="KW-1185">Reference proteome</keyword>
<dbReference type="EC" id="5.3.1.23" evidence="4"/>
<dbReference type="STRING" id="688269.Theth_0773"/>
<dbReference type="InterPro" id="IPR027363">
    <property type="entry name" value="M1Pi_N"/>
</dbReference>
<evidence type="ECO:0000256" key="1">
    <source>
        <dbReference type="ARBA" id="ARBA00022605"/>
    </source>
</evidence>
<keyword evidence="2 4" id="KW-0486">Methionine biosynthesis</keyword>
<dbReference type="FunFam" id="1.20.120.420:FF:000003">
    <property type="entry name" value="Methylthioribose-1-phosphate isomerase"/>
    <property type="match status" value="1"/>
</dbReference>
<dbReference type="InterPro" id="IPR005251">
    <property type="entry name" value="IF-M1Pi"/>
</dbReference>
<feature type="site" description="Transition state stabilizer" evidence="4">
    <location>
        <position position="158"/>
    </location>
</feature>
<dbReference type="GO" id="GO:0046523">
    <property type="term" value="F:S-methyl-5-thioribose-1-phosphate isomerase activity"/>
    <property type="evidence" value="ECO:0007669"/>
    <property type="project" value="UniProtKB-UniRule"/>
</dbReference>
<evidence type="ECO:0000313" key="5">
    <source>
        <dbReference type="EMBL" id="AEH50858.1"/>
    </source>
</evidence>
<dbReference type="NCBIfam" id="TIGR00524">
    <property type="entry name" value="eIF-2B_rel"/>
    <property type="match status" value="1"/>
</dbReference>
<dbReference type="KEGG" id="tta:Theth_0773"/>
<dbReference type="Pfam" id="PF01008">
    <property type="entry name" value="IF-2B"/>
    <property type="match status" value="1"/>
</dbReference>
<dbReference type="NCBIfam" id="TIGR00512">
    <property type="entry name" value="salvage_mtnA"/>
    <property type="match status" value="1"/>
</dbReference>
<reference evidence="5 6" key="1">
    <citation type="submission" date="2010-11" db="EMBL/GenBank/DDBJ databases">
        <title>The complete genome of Thermotoga thermarum DSM 5069.</title>
        <authorList>
            <consortium name="US DOE Joint Genome Institute (JGI-PGF)"/>
            <person name="Lucas S."/>
            <person name="Copeland A."/>
            <person name="Lapidus A."/>
            <person name="Bruce D."/>
            <person name="Goodwin L."/>
            <person name="Pitluck S."/>
            <person name="Kyrpides N."/>
            <person name="Mavromatis K."/>
            <person name="Ivanova N."/>
            <person name="Zeytun A."/>
            <person name="Brettin T."/>
            <person name="Detter J.C."/>
            <person name="Tapia R."/>
            <person name="Han C."/>
            <person name="Land M."/>
            <person name="Hauser L."/>
            <person name="Markowitz V."/>
            <person name="Cheng J.-F."/>
            <person name="Hugenholtz P."/>
            <person name="Woyke T."/>
            <person name="Wu D."/>
            <person name="Spring S."/>
            <person name="Schroeder M."/>
            <person name="Brambilla E."/>
            <person name="Klenk H.-P."/>
            <person name="Eisen J.A."/>
        </authorList>
    </citation>
    <scope>NUCLEOTIDE SEQUENCE [LARGE SCALE GENOMIC DNA]</scope>
    <source>
        <strain evidence="5 6">DSM 5069</strain>
    </source>
</reference>
<organism evidence="5 6">
    <name type="scientific">Pseudothermotoga thermarum DSM 5069</name>
    <dbReference type="NCBI Taxonomy" id="688269"/>
    <lineage>
        <taxon>Bacteria</taxon>
        <taxon>Thermotogati</taxon>
        <taxon>Thermotogota</taxon>
        <taxon>Thermotogae</taxon>
        <taxon>Thermotogales</taxon>
        <taxon>Thermotogaceae</taxon>
        <taxon>Pseudothermotoga</taxon>
    </lineage>
</organism>
<dbReference type="InterPro" id="IPR037171">
    <property type="entry name" value="NagB/RpiA_transferase-like"/>
</dbReference>
<dbReference type="PATRIC" id="fig|688269.3.peg.797"/>
<evidence type="ECO:0000313" key="6">
    <source>
        <dbReference type="Proteomes" id="UP000006804"/>
    </source>
</evidence>
<comment type="similarity">
    <text evidence="4">Belongs to the EIF-2B alpha/beta/delta subunits family. MtnA subfamily.</text>
</comment>
<sequence>MTLKTLTMEWTGDCLILVDQRKLPHSKVFVHCKTFEEVAFAIKDMVVRGAPAIGVTAAFGYVLGAKQFDGKNDEFLEFMKKVRQTLASTRPTAVNLFWALDRMEKVLNESINLDRKSIIKRLEEEALKMAYEDIETNRSIGMHGQNLLKDNDTVLTHCNAGALATVDYGTAIGVIRAAVENGKKIRVFVDETRPYLQGARLTTWELVQLGIETILITDNMAGWVMKKGLVNAVIVGADRIAANGDVANKIGTYSLAVLAKKHGIPFYVAAPTSTIDLTIKDGTEIPIEERPHEEVTHVQGIRIAAEGVKVYNPAFDVTENELITAIITEKGIVKPPYSENLKKLFLR</sequence>
<dbReference type="RefSeq" id="WP_013932080.1">
    <property type="nucleotide sequence ID" value="NC_015707.1"/>
</dbReference>
<dbReference type="InterPro" id="IPR000649">
    <property type="entry name" value="IF-2B-related"/>
</dbReference>
<comment type="function">
    <text evidence="4">Catalyzes the interconversion of methylthioribose-1-phosphate (MTR-1-P) into methylthioribulose-1-phosphate (MTRu-1-P).</text>
</comment>
<dbReference type="Gene3D" id="1.20.120.420">
    <property type="entry name" value="translation initiation factor eif-2b, domain 1"/>
    <property type="match status" value="1"/>
</dbReference>
<dbReference type="NCBIfam" id="NF004326">
    <property type="entry name" value="PRK05720.1"/>
    <property type="match status" value="1"/>
</dbReference>
<dbReference type="HAMAP" id="MF_01678">
    <property type="entry name" value="Salvage_MtnA"/>
    <property type="match status" value="1"/>
</dbReference>
<accession>F7YY46</accession>
<proteinExistence type="inferred from homology"/>
<dbReference type="SUPFAM" id="SSF100950">
    <property type="entry name" value="NagB/RpiA/CoA transferase-like"/>
    <property type="match status" value="1"/>
</dbReference>
<feature type="binding site" evidence="4">
    <location>
        <begin position="248"/>
        <end position="249"/>
    </location>
    <ligand>
        <name>substrate</name>
    </ligand>
</feature>
<keyword evidence="3 4" id="KW-0413">Isomerase</keyword>
<dbReference type="eggNOG" id="COG0182">
    <property type="taxonomic scope" value="Bacteria"/>
</dbReference>